<dbReference type="EMBL" id="CP035945">
    <property type="protein sequence ID" value="QBE96877.1"/>
    <property type="molecule type" value="Genomic_DNA"/>
</dbReference>
<dbReference type="GO" id="GO:0044010">
    <property type="term" value="P:single-species biofilm formation"/>
    <property type="evidence" value="ECO:0007669"/>
    <property type="project" value="TreeGrafter"/>
</dbReference>
<dbReference type="Pfam" id="PF00535">
    <property type="entry name" value="Glycos_transf_2"/>
    <property type="match status" value="1"/>
</dbReference>
<reference evidence="3 5" key="2">
    <citation type="submission" date="2019-04" db="EMBL/GenBank/DDBJ databases">
        <authorList>
            <person name="Schori C."/>
            <person name="Ahrens C."/>
        </authorList>
    </citation>
    <scope>NUCLEOTIDE SEQUENCE [LARGE SCALE GENOMIC DNA]</scope>
    <source>
        <strain evidence="3 5">DSM 2950</strain>
    </source>
</reference>
<dbReference type="Gene3D" id="3.90.550.10">
    <property type="entry name" value="Spore Coat Polysaccharide Biosynthesis Protein SpsA, Chain A"/>
    <property type="match status" value="1"/>
</dbReference>
<evidence type="ECO:0000313" key="5">
    <source>
        <dbReference type="Proteomes" id="UP000515789"/>
    </source>
</evidence>
<dbReference type="CDD" id="cd00761">
    <property type="entry name" value="Glyco_tranf_GTA_type"/>
    <property type="match status" value="1"/>
</dbReference>
<dbReference type="PANTHER" id="PTHR43685">
    <property type="entry name" value="GLYCOSYLTRANSFERASE"/>
    <property type="match status" value="1"/>
</dbReference>
<dbReference type="Proteomes" id="UP000289794">
    <property type="component" value="Chromosome"/>
</dbReference>
<dbReference type="InterPro" id="IPR029044">
    <property type="entry name" value="Nucleotide-diphossugar_trans"/>
</dbReference>
<organism evidence="2 4">
    <name type="scientific">Blautia producta</name>
    <dbReference type="NCBI Taxonomy" id="33035"/>
    <lineage>
        <taxon>Bacteria</taxon>
        <taxon>Bacillati</taxon>
        <taxon>Bacillota</taxon>
        <taxon>Clostridia</taxon>
        <taxon>Lachnospirales</taxon>
        <taxon>Lachnospiraceae</taxon>
        <taxon>Blautia</taxon>
    </lineage>
</organism>
<reference evidence="2 4" key="1">
    <citation type="submission" date="2019-01" db="EMBL/GenBank/DDBJ databases">
        <title>PMF-metabolizing Aryl O-demethylase.</title>
        <authorList>
            <person name="Kim M."/>
        </authorList>
    </citation>
    <scope>NUCLEOTIDE SEQUENCE [LARGE SCALE GENOMIC DNA]</scope>
    <source>
        <strain evidence="2 4">PMF1</strain>
    </source>
</reference>
<evidence type="ECO:0000259" key="1">
    <source>
        <dbReference type="Pfam" id="PF00535"/>
    </source>
</evidence>
<dbReference type="RefSeq" id="WP_018593789.1">
    <property type="nucleotide sequence ID" value="NZ_AP031416.1"/>
</dbReference>
<sequence length="308" mass="35310">MDSYTVTVIIPVYKPDEKFRKLMNGLKRQTYPIKEILIMNTEKEYWKYAWIQGIENVRVEHLKKEEFDHGGTRARAAAMSTGNILVFFTQDAVPADEHVVEELVKAFQDPRVGAAYGRQLADKDCRIIEKYTRSFNYPAESSIKSKEDLPELGIKTFFCSNVCAAYKRSTFEELGGFITHTIFNEDMIFAGRLILNGGSVAYRADAKVIHSHNYGCMQQFRRNFDLAVSQADHPEIFAGIRSESEGIRLVKQTAGYLCKIHKPWLIAELVVKSGFKFLGYRMGKSYRRLPKSVIKFCTMNASYWTSTQ</sequence>
<dbReference type="AlphaFoldDB" id="A0A4P6M0S4"/>
<dbReference type="GeneID" id="75054735"/>
<dbReference type="KEGG" id="bpro:PMF13cell1_02424"/>
<name>A0A4P6M0S4_9FIRM</name>
<dbReference type="InterPro" id="IPR001173">
    <property type="entry name" value="Glyco_trans_2-like"/>
</dbReference>
<dbReference type="InterPro" id="IPR050834">
    <property type="entry name" value="Glycosyltransf_2"/>
</dbReference>
<dbReference type="Proteomes" id="UP000515789">
    <property type="component" value="Chromosome"/>
</dbReference>
<gene>
    <name evidence="3" type="ORF">E5259_21015</name>
    <name evidence="2" type="ORF">PMF13cell1_02424</name>
</gene>
<keyword evidence="3" id="KW-0808">Transferase</keyword>
<proteinExistence type="predicted"/>
<dbReference type="PANTHER" id="PTHR43685:SF13">
    <property type="entry name" value="O ANTIGEN BIOSYNTHESIS RHAMNOSYLTRANSFERASE RFBN"/>
    <property type="match status" value="1"/>
</dbReference>
<dbReference type="SUPFAM" id="SSF53448">
    <property type="entry name" value="Nucleotide-diphospho-sugar transferases"/>
    <property type="match status" value="1"/>
</dbReference>
<accession>A0A4P6M0S4</accession>
<dbReference type="EMBL" id="CP039126">
    <property type="protein sequence ID" value="QMW79879.1"/>
    <property type="molecule type" value="Genomic_DNA"/>
</dbReference>
<evidence type="ECO:0000313" key="2">
    <source>
        <dbReference type="EMBL" id="QBE96877.1"/>
    </source>
</evidence>
<evidence type="ECO:0000313" key="3">
    <source>
        <dbReference type="EMBL" id="QMW79879.1"/>
    </source>
</evidence>
<dbReference type="GO" id="GO:0016740">
    <property type="term" value="F:transferase activity"/>
    <property type="evidence" value="ECO:0007669"/>
    <property type="project" value="UniProtKB-KW"/>
</dbReference>
<feature type="domain" description="Glycosyltransferase 2-like" evidence="1">
    <location>
        <begin position="7"/>
        <end position="174"/>
    </location>
</feature>
<evidence type="ECO:0000313" key="4">
    <source>
        <dbReference type="Proteomes" id="UP000289794"/>
    </source>
</evidence>
<protein>
    <submittedName>
        <fullName evidence="3">Glycosyltransferase family 2 protein</fullName>
    </submittedName>
</protein>